<evidence type="ECO:0000256" key="1">
    <source>
        <dbReference type="SAM" id="MobiDB-lite"/>
    </source>
</evidence>
<evidence type="ECO:0000313" key="3">
    <source>
        <dbReference type="Proteomes" id="UP001220209"/>
    </source>
</evidence>
<dbReference type="EMBL" id="CP090645">
    <property type="protein sequence ID" value="WFN24069.1"/>
    <property type="molecule type" value="Genomic_DNA"/>
</dbReference>
<keyword evidence="2" id="KW-0614">Plasmid</keyword>
<organism evidence="2 3">
    <name type="scientific">Burkholderia contaminans</name>
    <dbReference type="NCBI Taxonomy" id="488447"/>
    <lineage>
        <taxon>Bacteria</taxon>
        <taxon>Pseudomonadati</taxon>
        <taxon>Pseudomonadota</taxon>
        <taxon>Betaproteobacteria</taxon>
        <taxon>Burkholderiales</taxon>
        <taxon>Burkholderiaceae</taxon>
        <taxon>Burkholderia</taxon>
        <taxon>Burkholderia cepacia complex</taxon>
    </lineage>
</organism>
<sequence>MTATKKKRKTVKRHVRHASTTGTDQNSLVKAVIQNDAGEWVRPATGDKFYIDETAKFPSITFEFKSDDPPPYQWKWTIVWDAQVSPLNEKRNRGKKVRSFSETGSFTSNDKVWDAKLNDKILGGKLSVEVKAGTTDFRRTVIILGKNPSKDDVLAFLKPIPKTVGFDLVLDQESHFKNFRNSDEEPVVAGDKGFGMTQMTHPAPTYEQVWSWKENIKAGVALWQQKQNDAIKHFEGLPYTEEQLRRETFSRWNGGSYYKVDKAAGTIERNDVLCDTQAGNIGWDMTNPSNAGKSEAELRARDKDEYPKMKGGQTKDHPWKYSGICYVDHIFGN</sequence>
<name>A0ABD7YG45_9BURK</name>
<protein>
    <submittedName>
        <fullName evidence="2">Uncharacterized protein</fullName>
    </submittedName>
</protein>
<proteinExistence type="predicted"/>
<dbReference type="Proteomes" id="UP001220209">
    <property type="component" value="Plasmid unnamed3"/>
</dbReference>
<dbReference type="AlphaFoldDB" id="A0ABD7YG45"/>
<evidence type="ECO:0000313" key="2">
    <source>
        <dbReference type="EMBL" id="WFN24069.1"/>
    </source>
</evidence>
<reference evidence="2 3" key="1">
    <citation type="submission" date="2021-12" db="EMBL/GenBank/DDBJ databases">
        <title>Genomic and phenotypic characterization of three Burkholderia contaminans isolates recovered from different sources.</title>
        <authorList>
            <person name="Lopez De Volder A."/>
            <person name="Fan Y."/>
            <person name="Nunvar J."/>
            <person name="Herrera T."/>
            <person name="Timp W."/>
            <person name="Degrossi J."/>
        </authorList>
    </citation>
    <scope>NUCLEOTIDE SEQUENCE [LARGE SCALE GENOMIC DNA]</scope>
    <source>
        <strain evidence="2 3">LMG 23361</strain>
        <plasmid evidence="2 3">unnamed3</plasmid>
    </source>
</reference>
<geneLocation type="plasmid" evidence="2 3">
    <name>unnamed3</name>
</geneLocation>
<gene>
    <name evidence="2" type="ORF">LXE91_42550</name>
</gene>
<accession>A0ABD7YG45</accession>
<feature type="region of interest" description="Disordered" evidence="1">
    <location>
        <begin position="1"/>
        <end position="23"/>
    </location>
</feature>
<feature type="compositionally biased region" description="Basic residues" evidence="1">
    <location>
        <begin position="1"/>
        <end position="17"/>
    </location>
</feature>
<dbReference type="RefSeq" id="WP_069301961.1">
    <property type="nucleotide sequence ID" value="NZ_CABVQO010000033.1"/>
</dbReference>